<dbReference type="CDD" id="cd05466">
    <property type="entry name" value="PBP2_LTTR_substrate"/>
    <property type="match status" value="1"/>
</dbReference>
<organism evidence="2 3">
    <name type="scientific">Rufibacter roseus</name>
    <dbReference type="NCBI Taxonomy" id="1567108"/>
    <lineage>
        <taxon>Bacteria</taxon>
        <taxon>Pseudomonadati</taxon>
        <taxon>Bacteroidota</taxon>
        <taxon>Cytophagia</taxon>
        <taxon>Cytophagales</taxon>
        <taxon>Hymenobacteraceae</taxon>
        <taxon>Rufibacter</taxon>
    </lineage>
</organism>
<evidence type="ECO:0000259" key="1">
    <source>
        <dbReference type="Pfam" id="PF03466"/>
    </source>
</evidence>
<accession>A0ABW2DUH4</accession>
<dbReference type="InterPro" id="IPR005119">
    <property type="entry name" value="LysR_subst-bd"/>
</dbReference>
<name>A0ABW2DUH4_9BACT</name>
<dbReference type="Proteomes" id="UP001596405">
    <property type="component" value="Unassembled WGS sequence"/>
</dbReference>
<dbReference type="PANTHER" id="PTHR30419:SF8">
    <property type="entry name" value="NITROGEN ASSIMILATION TRANSCRIPTIONAL ACTIVATOR-RELATED"/>
    <property type="match status" value="1"/>
</dbReference>
<dbReference type="Pfam" id="PF03466">
    <property type="entry name" value="LysR_substrate"/>
    <property type="match status" value="1"/>
</dbReference>
<dbReference type="InterPro" id="IPR050950">
    <property type="entry name" value="HTH-type_LysR_regulators"/>
</dbReference>
<comment type="caution">
    <text evidence="2">The sequence shown here is derived from an EMBL/GenBank/DDBJ whole genome shotgun (WGS) entry which is preliminary data.</text>
</comment>
<dbReference type="EMBL" id="JBHSYQ010000016">
    <property type="protein sequence ID" value="MFC6999939.1"/>
    <property type="molecule type" value="Genomic_DNA"/>
</dbReference>
<dbReference type="SUPFAM" id="SSF53850">
    <property type="entry name" value="Periplasmic binding protein-like II"/>
    <property type="match status" value="1"/>
</dbReference>
<keyword evidence="3" id="KW-1185">Reference proteome</keyword>
<feature type="domain" description="LysR substrate-binding" evidence="1">
    <location>
        <begin position="17"/>
        <end position="216"/>
    </location>
</feature>
<reference evidence="3" key="1">
    <citation type="journal article" date="2019" name="Int. J. Syst. Evol. Microbiol.">
        <title>The Global Catalogue of Microorganisms (GCM) 10K type strain sequencing project: providing services to taxonomists for standard genome sequencing and annotation.</title>
        <authorList>
            <consortium name="The Broad Institute Genomics Platform"/>
            <consortium name="The Broad Institute Genome Sequencing Center for Infectious Disease"/>
            <person name="Wu L."/>
            <person name="Ma J."/>
        </authorList>
    </citation>
    <scope>NUCLEOTIDE SEQUENCE [LARGE SCALE GENOMIC DNA]</scope>
    <source>
        <strain evidence="3">CGMCC 4.7393</strain>
    </source>
</reference>
<protein>
    <submittedName>
        <fullName evidence="2">LysR family transcriptional regulator substrate-binding protein</fullName>
    </submittedName>
</protein>
<dbReference type="PANTHER" id="PTHR30419">
    <property type="entry name" value="HTH-TYPE TRANSCRIPTIONAL REGULATOR YBHD"/>
    <property type="match status" value="1"/>
</dbReference>
<gene>
    <name evidence="2" type="ORF">ACFQHR_20055</name>
</gene>
<evidence type="ECO:0000313" key="2">
    <source>
        <dbReference type="EMBL" id="MFC6999939.1"/>
    </source>
</evidence>
<evidence type="ECO:0000313" key="3">
    <source>
        <dbReference type="Proteomes" id="UP001596405"/>
    </source>
</evidence>
<proteinExistence type="predicted"/>
<dbReference type="RefSeq" id="WP_204377698.1">
    <property type="nucleotide sequence ID" value="NZ_JBHSYQ010000016.1"/>
</dbReference>
<sequence length="225" mass="24783">MNKANEGLLLLKDLNELQAGSISIGVTYGLRSVLTPALVRFGSKYPQIKFRIVYGTSEGLMEELNQLEFDLILVFNESTKTQHLKYQPLFHSPVTLVTSASSPLSGKTSITLEEISQLPLVISTKGDSTSHFIIKAFERSGLSPNISMEVNDIPTILDLVKSGNWHGILVQTSVKGEGLYSIPIKGSGMVRTAMIVSLKEAYEKQAVKKFCSLLMEDITRYKGVK</sequence>
<dbReference type="Gene3D" id="3.40.190.290">
    <property type="match status" value="1"/>
</dbReference>